<keyword evidence="1" id="KW-0808">Transferase</keyword>
<dbReference type="Pfam" id="PF00132">
    <property type="entry name" value="Hexapep"/>
    <property type="match status" value="1"/>
</dbReference>
<dbReference type="AlphaFoldDB" id="A0A2U2B7E9"/>
<accession>A0A2U2B7E9</accession>
<dbReference type="OrthoDB" id="9812571at2"/>
<comment type="caution">
    <text evidence="1">The sequence shown here is derived from an EMBL/GenBank/DDBJ whole genome shotgun (WGS) entry which is preliminary data.</text>
</comment>
<dbReference type="Gene3D" id="2.160.10.10">
    <property type="entry name" value="Hexapeptide repeat proteins"/>
    <property type="match status" value="1"/>
</dbReference>
<proteinExistence type="predicted"/>
<keyword evidence="2" id="KW-1185">Reference proteome</keyword>
<dbReference type="InterPro" id="IPR001451">
    <property type="entry name" value="Hexapep"/>
</dbReference>
<dbReference type="CDD" id="cd04647">
    <property type="entry name" value="LbH_MAT_like"/>
    <property type="match status" value="1"/>
</dbReference>
<organism evidence="1 2">
    <name type="scientific">Marinilabilia rubra</name>
    <dbReference type="NCBI Taxonomy" id="2162893"/>
    <lineage>
        <taxon>Bacteria</taxon>
        <taxon>Pseudomonadati</taxon>
        <taxon>Bacteroidota</taxon>
        <taxon>Bacteroidia</taxon>
        <taxon>Marinilabiliales</taxon>
        <taxon>Marinilabiliaceae</taxon>
        <taxon>Marinilabilia</taxon>
    </lineage>
</organism>
<keyword evidence="1" id="KW-0012">Acyltransferase</keyword>
<name>A0A2U2B7E9_9BACT</name>
<dbReference type="RefSeq" id="WP_109264726.1">
    <property type="nucleotide sequence ID" value="NZ_QEWP01000009.1"/>
</dbReference>
<dbReference type="SUPFAM" id="SSF51161">
    <property type="entry name" value="Trimeric LpxA-like enzymes"/>
    <property type="match status" value="1"/>
</dbReference>
<dbReference type="InterPro" id="IPR051159">
    <property type="entry name" value="Hexapeptide_acetyltransf"/>
</dbReference>
<sequence>MRYLVKVVLRLVRWIPVSKARAWMLRKIGVKIGEHCRLFKADWGTEPYLVEVGNHVVVSNNVRFLTHDGAVWVFRKEHPDLDIFGSIKVGDNVCLGFNVILLPNTEIGDNSIVAAGSIVKGKIPPNSVVFGNPAKVVMSTDMQKRLMLMSKFRFNSKGMTYKEKKEMLTDYFRKKNAKND</sequence>
<evidence type="ECO:0000313" key="2">
    <source>
        <dbReference type="Proteomes" id="UP000244956"/>
    </source>
</evidence>
<dbReference type="InterPro" id="IPR011004">
    <property type="entry name" value="Trimer_LpxA-like_sf"/>
</dbReference>
<dbReference type="GO" id="GO:0016746">
    <property type="term" value="F:acyltransferase activity"/>
    <property type="evidence" value="ECO:0007669"/>
    <property type="project" value="UniProtKB-KW"/>
</dbReference>
<protein>
    <submittedName>
        <fullName evidence="1">Acyltransferase</fullName>
    </submittedName>
</protein>
<dbReference type="Proteomes" id="UP000244956">
    <property type="component" value="Unassembled WGS sequence"/>
</dbReference>
<reference evidence="1 2" key="1">
    <citation type="submission" date="2018-05" db="EMBL/GenBank/DDBJ databases">
        <title>Marinilabilia rubrum sp. nov., isolated from saltern sediment.</title>
        <authorList>
            <person name="Zhang R."/>
        </authorList>
    </citation>
    <scope>NUCLEOTIDE SEQUENCE [LARGE SCALE GENOMIC DNA]</scope>
    <source>
        <strain evidence="1 2">WTE16</strain>
    </source>
</reference>
<dbReference type="EMBL" id="QEWP01000009">
    <property type="protein sequence ID" value="PWD98987.1"/>
    <property type="molecule type" value="Genomic_DNA"/>
</dbReference>
<evidence type="ECO:0000313" key="1">
    <source>
        <dbReference type="EMBL" id="PWD98987.1"/>
    </source>
</evidence>
<gene>
    <name evidence="1" type="ORF">DDZ16_12035</name>
</gene>
<dbReference type="PANTHER" id="PTHR23416">
    <property type="entry name" value="SIALIC ACID SYNTHASE-RELATED"/>
    <property type="match status" value="1"/>
</dbReference>